<reference evidence="1" key="1">
    <citation type="submission" date="2020-05" db="EMBL/GenBank/DDBJ databases">
        <authorList>
            <person name="Chiriac C."/>
            <person name="Salcher M."/>
            <person name="Ghai R."/>
            <person name="Kavagutti S V."/>
        </authorList>
    </citation>
    <scope>NUCLEOTIDE SEQUENCE</scope>
</reference>
<organism evidence="1">
    <name type="scientific">freshwater metagenome</name>
    <dbReference type="NCBI Taxonomy" id="449393"/>
    <lineage>
        <taxon>unclassified sequences</taxon>
        <taxon>metagenomes</taxon>
        <taxon>ecological metagenomes</taxon>
    </lineage>
</organism>
<name>A0A6J6EUH4_9ZZZZ</name>
<dbReference type="AlphaFoldDB" id="A0A6J6EUH4"/>
<sequence>MSAVSNLLLCDLDAVIDTALKQCVTKRSGTIGVRAFPDSEIGVVLGQADVLIEARNTGLRPGGSMAGGFATKALDDRTHVGRCCPAATTDQRQAKFFDELLVRSG</sequence>
<evidence type="ECO:0000313" key="1">
    <source>
        <dbReference type="EMBL" id="CAB4576448.1"/>
    </source>
</evidence>
<gene>
    <name evidence="1" type="ORF">UFOPK1684_01073</name>
</gene>
<dbReference type="EMBL" id="CAEZTM010000053">
    <property type="protein sequence ID" value="CAB4576448.1"/>
    <property type="molecule type" value="Genomic_DNA"/>
</dbReference>
<protein>
    <submittedName>
        <fullName evidence="1">Unannotated protein</fullName>
    </submittedName>
</protein>
<proteinExistence type="predicted"/>
<accession>A0A6J6EUH4</accession>